<evidence type="ECO:0000313" key="1">
    <source>
        <dbReference type="EMBL" id="WVZ06907.1"/>
    </source>
</evidence>
<gene>
    <name evidence="1" type="ORF">V8G54_020253</name>
</gene>
<feature type="non-terminal residue" evidence="1">
    <location>
        <position position="1"/>
    </location>
</feature>
<evidence type="ECO:0000313" key="2">
    <source>
        <dbReference type="Proteomes" id="UP001374535"/>
    </source>
</evidence>
<accession>A0AAQ3NDE0</accession>
<dbReference type="Proteomes" id="UP001374535">
    <property type="component" value="Chromosome 6"/>
</dbReference>
<protein>
    <submittedName>
        <fullName evidence="1">Uncharacterized protein</fullName>
    </submittedName>
</protein>
<proteinExistence type="predicted"/>
<organism evidence="1 2">
    <name type="scientific">Vigna mungo</name>
    <name type="common">Black gram</name>
    <name type="synonym">Phaseolus mungo</name>
    <dbReference type="NCBI Taxonomy" id="3915"/>
    <lineage>
        <taxon>Eukaryota</taxon>
        <taxon>Viridiplantae</taxon>
        <taxon>Streptophyta</taxon>
        <taxon>Embryophyta</taxon>
        <taxon>Tracheophyta</taxon>
        <taxon>Spermatophyta</taxon>
        <taxon>Magnoliopsida</taxon>
        <taxon>eudicotyledons</taxon>
        <taxon>Gunneridae</taxon>
        <taxon>Pentapetalae</taxon>
        <taxon>rosids</taxon>
        <taxon>fabids</taxon>
        <taxon>Fabales</taxon>
        <taxon>Fabaceae</taxon>
        <taxon>Papilionoideae</taxon>
        <taxon>50 kb inversion clade</taxon>
        <taxon>NPAAA clade</taxon>
        <taxon>indigoferoid/millettioid clade</taxon>
        <taxon>Phaseoleae</taxon>
        <taxon>Vigna</taxon>
    </lineage>
</organism>
<dbReference type="EMBL" id="CP144695">
    <property type="protein sequence ID" value="WVZ06907.1"/>
    <property type="molecule type" value="Genomic_DNA"/>
</dbReference>
<dbReference type="AlphaFoldDB" id="A0AAQ3NDE0"/>
<reference evidence="1 2" key="1">
    <citation type="journal article" date="2023" name="Life. Sci Alliance">
        <title>Evolutionary insights into 3D genome organization and epigenetic landscape of Vigna mungo.</title>
        <authorList>
            <person name="Junaid A."/>
            <person name="Singh B."/>
            <person name="Bhatia S."/>
        </authorList>
    </citation>
    <scope>NUCLEOTIDE SEQUENCE [LARGE SCALE GENOMIC DNA]</scope>
    <source>
        <strain evidence="1">Urdbean</strain>
    </source>
</reference>
<name>A0AAQ3NDE0_VIGMU</name>
<sequence>RPRVIFSERRKLEICLRCLPPSPPSKSNVASRGLTCRLPLEPSPATARVFPLSFSRAREILSSMNDVSSSLPQTPLNHGRHSRLRSPHLHSVVAVVKTATPNSLFFLSSHDSKTGVIIPTSAKQMAANLHCFVPIYALPQMSPRMRIVTAIGHHNGHRNFLC</sequence>
<keyword evidence="2" id="KW-1185">Reference proteome</keyword>